<keyword evidence="1" id="KW-0489">Methyltransferase</keyword>
<name>Q1IP76_KORVE</name>
<evidence type="ECO:0000256" key="1">
    <source>
        <dbReference type="ARBA" id="ARBA00022603"/>
    </source>
</evidence>
<dbReference type="InterPro" id="IPR051052">
    <property type="entry name" value="Diverse_substrate_MTase"/>
</dbReference>
<dbReference type="STRING" id="204669.Acid345_2323"/>
<organism evidence="4 5">
    <name type="scientific">Koribacter versatilis (strain Ellin345)</name>
    <dbReference type="NCBI Taxonomy" id="204669"/>
    <lineage>
        <taxon>Bacteria</taxon>
        <taxon>Pseudomonadati</taxon>
        <taxon>Acidobacteriota</taxon>
        <taxon>Terriglobia</taxon>
        <taxon>Terriglobales</taxon>
        <taxon>Candidatus Korobacteraceae</taxon>
        <taxon>Candidatus Korobacter</taxon>
    </lineage>
</organism>
<evidence type="ECO:0000313" key="5">
    <source>
        <dbReference type="Proteomes" id="UP000002432"/>
    </source>
</evidence>
<accession>Q1IP76</accession>
<evidence type="ECO:0000259" key="3">
    <source>
        <dbReference type="Pfam" id="PF13649"/>
    </source>
</evidence>
<dbReference type="KEGG" id="aba:Acid345_2323"/>
<dbReference type="InterPro" id="IPR029063">
    <property type="entry name" value="SAM-dependent_MTases_sf"/>
</dbReference>
<reference evidence="4 5" key="1">
    <citation type="journal article" date="2009" name="Appl. Environ. Microbiol.">
        <title>Three genomes from the phylum Acidobacteria provide insight into the lifestyles of these microorganisms in soils.</title>
        <authorList>
            <person name="Ward N.L."/>
            <person name="Challacombe J.F."/>
            <person name="Janssen P.H."/>
            <person name="Henrissat B."/>
            <person name="Coutinho P.M."/>
            <person name="Wu M."/>
            <person name="Xie G."/>
            <person name="Haft D.H."/>
            <person name="Sait M."/>
            <person name="Badger J."/>
            <person name="Barabote R.D."/>
            <person name="Bradley B."/>
            <person name="Brettin T.S."/>
            <person name="Brinkac L.M."/>
            <person name="Bruce D."/>
            <person name="Creasy T."/>
            <person name="Daugherty S.C."/>
            <person name="Davidsen T.M."/>
            <person name="DeBoy R.T."/>
            <person name="Detter J.C."/>
            <person name="Dodson R.J."/>
            <person name="Durkin A.S."/>
            <person name="Ganapathy A."/>
            <person name="Gwinn-Giglio M."/>
            <person name="Han C.S."/>
            <person name="Khouri H."/>
            <person name="Kiss H."/>
            <person name="Kothari S.P."/>
            <person name="Madupu R."/>
            <person name="Nelson K.E."/>
            <person name="Nelson W.C."/>
            <person name="Paulsen I."/>
            <person name="Penn K."/>
            <person name="Ren Q."/>
            <person name="Rosovitz M.J."/>
            <person name="Selengut J.D."/>
            <person name="Shrivastava S."/>
            <person name="Sullivan S.A."/>
            <person name="Tapia R."/>
            <person name="Thompson L.S."/>
            <person name="Watkins K.L."/>
            <person name="Yang Q."/>
            <person name="Yu C."/>
            <person name="Zafar N."/>
            <person name="Zhou L."/>
            <person name="Kuske C.R."/>
        </authorList>
    </citation>
    <scope>NUCLEOTIDE SEQUENCE [LARGE SCALE GENOMIC DNA]</scope>
    <source>
        <strain evidence="4 5">Ellin345</strain>
    </source>
</reference>
<protein>
    <recommendedName>
        <fullName evidence="3">Methyltransferase domain-containing protein</fullName>
    </recommendedName>
</protein>
<sequence>MGRFASTVEFYARCREPYSSAFFQTVATELKWLGSEHLLDVGCGPGLLTLGFAPYVGEAVGIDPEPGMLQAAHAAAMDAKANVTFLHSRLEDFPTSQRFDIITIGRALHWLKRPAALRKIDELLTNDGCVLICGATTLESAESPWLKSFNDTRRRYVTEDESIYRKNGADWFAETHFVEGESIAVVDEREVTVDELVGRALSRSNTSPEMLGDRRAEFEDELRAALKPFSESASLKEKIGSRATVFLRHTAR</sequence>
<dbReference type="EnsemblBacteria" id="ABF41324">
    <property type="protein sequence ID" value="ABF41324"/>
    <property type="gene ID" value="Acid345_2323"/>
</dbReference>
<feature type="domain" description="Methyltransferase" evidence="3">
    <location>
        <begin position="39"/>
        <end position="128"/>
    </location>
</feature>
<dbReference type="PANTHER" id="PTHR44942:SF4">
    <property type="entry name" value="METHYLTRANSFERASE TYPE 11 DOMAIN-CONTAINING PROTEIN"/>
    <property type="match status" value="1"/>
</dbReference>
<keyword evidence="5" id="KW-1185">Reference proteome</keyword>
<dbReference type="RefSeq" id="WP_011523125.1">
    <property type="nucleotide sequence ID" value="NC_008009.1"/>
</dbReference>
<dbReference type="SUPFAM" id="SSF53335">
    <property type="entry name" value="S-adenosyl-L-methionine-dependent methyltransferases"/>
    <property type="match status" value="1"/>
</dbReference>
<dbReference type="CDD" id="cd02440">
    <property type="entry name" value="AdoMet_MTases"/>
    <property type="match status" value="1"/>
</dbReference>
<dbReference type="HOGENOM" id="CLU_080966_0_0_0"/>
<dbReference type="GO" id="GO:0032259">
    <property type="term" value="P:methylation"/>
    <property type="evidence" value="ECO:0007669"/>
    <property type="project" value="UniProtKB-KW"/>
</dbReference>
<keyword evidence="2" id="KW-0808">Transferase</keyword>
<dbReference type="EMBL" id="CP000360">
    <property type="protein sequence ID" value="ABF41324.1"/>
    <property type="molecule type" value="Genomic_DNA"/>
</dbReference>
<dbReference type="InterPro" id="IPR041698">
    <property type="entry name" value="Methyltransf_25"/>
</dbReference>
<dbReference type="OrthoDB" id="9797252at2"/>
<evidence type="ECO:0000256" key="2">
    <source>
        <dbReference type="ARBA" id="ARBA00022679"/>
    </source>
</evidence>
<dbReference type="Pfam" id="PF13649">
    <property type="entry name" value="Methyltransf_25"/>
    <property type="match status" value="1"/>
</dbReference>
<dbReference type="PANTHER" id="PTHR44942">
    <property type="entry name" value="METHYLTRANSF_11 DOMAIN-CONTAINING PROTEIN"/>
    <property type="match status" value="1"/>
</dbReference>
<evidence type="ECO:0000313" key="4">
    <source>
        <dbReference type="EMBL" id="ABF41324.1"/>
    </source>
</evidence>
<dbReference type="eggNOG" id="COG0500">
    <property type="taxonomic scope" value="Bacteria"/>
</dbReference>
<dbReference type="Proteomes" id="UP000002432">
    <property type="component" value="Chromosome"/>
</dbReference>
<dbReference type="AlphaFoldDB" id="Q1IP76"/>
<dbReference type="GO" id="GO:0008168">
    <property type="term" value="F:methyltransferase activity"/>
    <property type="evidence" value="ECO:0007669"/>
    <property type="project" value="UniProtKB-KW"/>
</dbReference>
<proteinExistence type="predicted"/>
<gene>
    <name evidence="4" type="ordered locus">Acid345_2323</name>
</gene>
<dbReference type="Gene3D" id="3.40.50.150">
    <property type="entry name" value="Vaccinia Virus protein VP39"/>
    <property type="match status" value="1"/>
</dbReference>